<evidence type="ECO:0000313" key="3">
    <source>
        <dbReference type="Proteomes" id="UP001219525"/>
    </source>
</evidence>
<protein>
    <submittedName>
        <fullName evidence="2">Uncharacterized protein</fullName>
    </submittedName>
</protein>
<keyword evidence="3" id="KW-1185">Reference proteome</keyword>
<dbReference type="SUPFAM" id="SSF52777">
    <property type="entry name" value="CoA-dependent acyltransferases"/>
    <property type="match status" value="1"/>
</dbReference>
<proteinExistence type="predicted"/>
<dbReference type="EMBL" id="JARJCW010000004">
    <property type="protein sequence ID" value="KAJ7225260.1"/>
    <property type="molecule type" value="Genomic_DNA"/>
</dbReference>
<organism evidence="2 3">
    <name type="scientific">Mycena pura</name>
    <dbReference type="NCBI Taxonomy" id="153505"/>
    <lineage>
        <taxon>Eukaryota</taxon>
        <taxon>Fungi</taxon>
        <taxon>Dikarya</taxon>
        <taxon>Basidiomycota</taxon>
        <taxon>Agaricomycotina</taxon>
        <taxon>Agaricomycetes</taxon>
        <taxon>Agaricomycetidae</taxon>
        <taxon>Agaricales</taxon>
        <taxon>Marasmiineae</taxon>
        <taxon>Mycenaceae</taxon>
        <taxon>Mycena</taxon>
    </lineage>
</organism>
<feature type="region of interest" description="Disordered" evidence="1">
    <location>
        <begin position="395"/>
        <end position="425"/>
    </location>
</feature>
<dbReference type="Proteomes" id="UP001219525">
    <property type="component" value="Unassembled WGS sequence"/>
</dbReference>
<feature type="compositionally biased region" description="Basic and acidic residues" evidence="1">
    <location>
        <begin position="395"/>
        <end position="408"/>
    </location>
</feature>
<reference evidence="2" key="1">
    <citation type="submission" date="2023-03" db="EMBL/GenBank/DDBJ databases">
        <title>Massive genome expansion in bonnet fungi (Mycena s.s.) driven by repeated elements and novel gene families across ecological guilds.</title>
        <authorList>
            <consortium name="Lawrence Berkeley National Laboratory"/>
            <person name="Harder C.B."/>
            <person name="Miyauchi S."/>
            <person name="Viragh M."/>
            <person name="Kuo A."/>
            <person name="Thoen E."/>
            <person name="Andreopoulos B."/>
            <person name="Lu D."/>
            <person name="Skrede I."/>
            <person name="Drula E."/>
            <person name="Henrissat B."/>
            <person name="Morin E."/>
            <person name="Kohler A."/>
            <person name="Barry K."/>
            <person name="LaButti K."/>
            <person name="Morin E."/>
            <person name="Salamov A."/>
            <person name="Lipzen A."/>
            <person name="Mereny Z."/>
            <person name="Hegedus B."/>
            <person name="Baldrian P."/>
            <person name="Stursova M."/>
            <person name="Weitz H."/>
            <person name="Taylor A."/>
            <person name="Grigoriev I.V."/>
            <person name="Nagy L.G."/>
            <person name="Martin F."/>
            <person name="Kauserud H."/>
        </authorList>
    </citation>
    <scope>NUCLEOTIDE SEQUENCE</scope>
    <source>
        <strain evidence="2">9144</strain>
    </source>
</reference>
<evidence type="ECO:0000256" key="1">
    <source>
        <dbReference type="SAM" id="MobiDB-lite"/>
    </source>
</evidence>
<comment type="caution">
    <text evidence="2">The sequence shown here is derived from an EMBL/GenBank/DDBJ whole genome shotgun (WGS) entry which is preliminary data.</text>
</comment>
<gene>
    <name evidence="2" type="ORF">GGX14DRAFT_386181</name>
</gene>
<name>A0AAD6YNR3_9AGAR</name>
<sequence length="481" mass="53488">MATKIKTLLGTGGRHEERQLGETEVSYFLPSRESGVNDMYEFTLALGYYLLSRSEMPSLGLPRSTWYHETQPRLFGLDYYPPPPSSACLKELIDSYLNGPRTLSNERLSYLIVSQQPTAGESQTTETADPVPQNFALLLCATHFIGGFIEIYTKTILTDARLGDGMALHQLANDFFNLLGSERAEESLQTMLAEEWYSRWGTTKLKDDVSCLPSSLEDRLPPVEGGRFRHAASRVVFENSQAKLIGGQNFPRRSGSSTKTVVTTVSLDPERTKLILKKCKTQNVSISAALFAVVNLAWAKTCDLNWELPMMMYSAVNLRPILTASKTSNASYCFPAIGYFHVILPTFIPKSGSKQDIEKTFWHRARAAKKQSTRAAKHPMLVSQTLEMARERGQRARGWAREDDEKARGTWKAPPPLPTSKLTASKSPSTALIGLTLMGDLDGVYKHSAFPRIELHTLTAGTRQRAGGILLFVYTFSGQSI</sequence>
<evidence type="ECO:0000313" key="2">
    <source>
        <dbReference type="EMBL" id="KAJ7225260.1"/>
    </source>
</evidence>
<accession>A0AAD6YNR3</accession>
<dbReference type="AlphaFoldDB" id="A0AAD6YNR3"/>
<dbReference type="Gene3D" id="3.30.559.30">
    <property type="entry name" value="Nonribosomal peptide synthetase, condensation domain"/>
    <property type="match status" value="1"/>
</dbReference>